<dbReference type="InterPro" id="IPR001077">
    <property type="entry name" value="COMT_C"/>
</dbReference>
<proteinExistence type="predicted"/>
<dbReference type="EMBL" id="CP012332">
    <property type="protein sequence ID" value="AKU91621.1"/>
    <property type="molecule type" value="Genomic_DNA"/>
</dbReference>
<keyword evidence="3" id="KW-0949">S-adenosyl-L-methionine</keyword>
<evidence type="ECO:0000256" key="3">
    <source>
        <dbReference type="ARBA" id="ARBA00022691"/>
    </source>
</evidence>
<evidence type="ECO:0000259" key="6">
    <source>
        <dbReference type="Pfam" id="PF08100"/>
    </source>
</evidence>
<dbReference type="SUPFAM" id="SSF46785">
    <property type="entry name" value="Winged helix' DNA-binding domain"/>
    <property type="match status" value="1"/>
</dbReference>
<reference evidence="7 8" key="1">
    <citation type="submission" date="2015-08" db="EMBL/GenBank/DDBJ databases">
        <authorList>
            <person name="Babu N.S."/>
            <person name="Beckwith C.J."/>
            <person name="Beseler K.G."/>
            <person name="Brison A."/>
            <person name="Carone J.V."/>
            <person name="Caskin T.P."/>
            <person name="Diamond M."/>
            <person name="Durham M.E."/>
            <person name="Foxe J.M."/>
            <person name="Go M."/>
            <person name="Henderson B.A."/>
            <person name="Jones I.B."/>
            <person name="McGettigan J.A."/>
            <person name="Micheletti S.J."/>
            <person name="Nasrallah M.E."/>
            <person name="Ortiz D."/>
            <person name="Piller C.R."/>
            <person name="Privatt S.R."/>
            <person name="Schneider S.L."/>
            <person name="Sharp S."/>
            <person name="Smith T.C."/>
            <person name="Stanton J.D."/>
            <person name="Ullery H.E."/>
            <person name="Wilson R.J."/>
            <person name="Serrano M.G."/>
            <person name="Buck G."/>
            <person name="Lee V."/>
            <person name="Wang Y."/>
            <person name="Carvalho R."/>
            <person name="Voegtly L."/>
            <person name="Shi R."/>
            <person name="Duckworth R."/>
            <person name="Johnson A."/>
            <person name="Loviza R."/>
            <person name="Walstead R."/>
            <person name="Shah Z."/>
            <person name="Kiflezghi M."/>
            <person name="Wade K."/>
            <person name="Ball S.L."/>
            <person name="Bradley K.W."/>
            <person name="Asai D.J."/>
            <person name="Bowman C.A."/>
            <person name="Russell D.A."/>
            <person name="Pope W.H."/>
            <person name="Jacobs-Sera D."/>
            <person name="Hendrix R.W."/>
            <person name="Hatfull G.F."/>
        </authorList>
    </citation>
    <scope>NUCLEOTIDE SEQUENCE [LARGE SCALE GENOMIC DNA]</scope>
    <source>
        <strain evidence="7 8">DSM 27710</strain>
    </source>
</reference>
<organism evidence="7 8">
    <name type="scientific">Vulgatibacter incomptus</name>
    <dbReference type="NCBI Taxonomy" id="1391653"/>
    <lineage>
        <taxon>Bacteria</taxon>
        <taxon>Pseudomonadati</taxon>
        <taxon>Myxococcota</taxon>
        <taxon>Myxococcia</taxon>
        <taxon>Myxococcales</taxon>
        <taxon>Cystobacterineae</taxon>
        <taxon>Vulgatibacteraceae</taxon>
        <taxon>Vulgatibacter</taxon>
    </lineage>
</organism>
<dbReference type="SUPFAM" id="SSF53335">
    <property type="entry name" value="S-adenosyl-L-methionine-dependent methyltransferases"/>
    <property type="match status" value="1"/>
</dbReference>
<protein>
    <submittedName>
        <fullName evidence="7">Hydroxyneurosporene methyltransferase</fullName>
    </submittedName>
</protein>
<dbReference type="CDD" id="cd02440">
    <property type="entry name" value="AdoMet_MTases"/>
    <property type="match status" value="1"/>
</dbReference>
<dbReference type="PROSITE" id="PS51683">
    <property type="entry name" value="SAM_OMT_II"/>
    <property type="match status" value="1"/>
</dbReference>
<evidence type="ECO:0000313" key="8">
    <source>
        <dbReference type="Proteomes" id="UP000055590"/>
    </source>
</evidence>
<evidence type="ECO:0000256" key="2">
    <source>
        <dbReference type="ARBA" id="ARBA00022679"/>
    </source>
</evidence>
<dbReference type="InterPro" id="IPR012967">
    <property type="entry name" value="COMT_dimerisation"/>
</dbReference>
<dbReference type="RefSeq" id="WP_050725908.1">
    <property type="nucleotide sequence ID" value="NZ_CP012332.1"/>
</dbReference>
<feature type="domain" description="O-methyltransferase dimerisation" evidence="6">
    <location>
        <begin position="16"/>
        <end position="88"/>
    </location>
</feature>
<name>A0A0K1PDX0_9BACT</name>
<feature type="active site" description="Proton acceptor" evidence="4">
    <location>
        <position position="252"/>
    </location>
</feature>
<keyword evidence="1 7" id="KW-0489">Methyltransferase</keyword>
<dbReference type="GO" id="GO:0032259">
    <property type="term" value="P:methylation"/>
    <property type="evidence" value="ECO:0007669"/>
    <property type="project" value="UniProtKB-KW"/>
</dbReference>
<dbReference type="Gene3D" id="1.10.10.10">
    <property type="entry name" value="Winged helix-like DNA-binding domain superfamily/Winged helix DNA-binding domain"/>
    <property type="match status" value="1"/>
</dbReference>
<dbReference type="PANTHER" id="PTHR43712">
    <property type="entry name" value="PUTATIVE (AFU_ORTHOLOGUE AFUA_4G14580)-RELATED"/>
    <property type="match status" value="1"/>
</dbReference>
<accession>A0A0K1PDX0</accession>
<dbReference type="GO" id="GO:0008171">
    <property type="term" value="F:O-methyltransferase activity"/>
    <property type="evidence" value="ECO:0007669"/>
    <property type="project" value="InterPro"/>
</dbReference>
<dbReference type="Pfam" id="PF08100">
    <property type="entry name" value="Dimerisation"/>
    <property type="match status" value="1"/>
</dbReference>
<dbReference type="Proteomes" id="UP000055590">
    <property type="component" value="Chromosome"/>
</dbReference>
<dbReference type="InterPro" id="IPR016461">
    <property type="entry name" value="COMT-like"/>
</dbReference>
<dbReference type="KEGG" id="vin:AKJ08_2008"/>
<dbReference type="Pfam" id="PF00891">
    <property type="entry name" value="Methyltransf_2"/>
    <property type="match status" value="1"/>
</dbReference>
<dbReference type="GO" id="GO:0046983">
    <property type="term" value="F:protein dimerization activity"/>
    <property type="evidence" value="ECO:0007669"/>
    <property type="project" value="InterPro"/>
</dbReference>
<dbReference type="InterPro" id="IPR029063">
    <property type="entry name" value="SAM-dependent_MTases_sf"/>
</dbReference>
<sequence>MSDVISLSPRALLHLLFNGARAIDVVGSARELGIFEALDPGPATLGALSERLGADPGRLYKFLDCLESLGLVRREQDSDELVLARYRAVAGARAAAETVLGSSSLERDREKFDWRAIHGALPEVLTGERSIPAESFDWPPSSDEQIESFERSMAAGLGPIVESFVTHGASLFPAGTRLLDVGGGDGSLAAHLLEAHPRLEADVYNLPATEPLVRATAARRGVGERLGFVGGSFLDEPLPRGYDAISFVRVLHDWPAAVSRDLLRSASEALAPGGRLLICEEFRTADRLAAQFFWSYFLMGVDRCTSRLREVEFYLDALRDLGFRQVEVLPGPFEIVSAVR</sequence>
<dbReference type="OrthoDB" id="582216at2"/>
<dbReference type="InterPro" id="IPR036390">
    <property type="entry name" value="WH_DNA-bd_sf"/>
</dbReference>
<dbReference type="Gene3D" id="3.40.50.150">
    <property type="entry name" value="Vaccinia Virus protein VP39"/>
    <property type="match status" value="1"/>
</dbReference>
<gene>
    <name evidence="7" type="ORF">AKJ08_2008</name>
</gene>
<evidence type="ECO:0000259" key="5">
    <source>
        <dbReference type="Pfam" id="PF00891"/>
    </source>
</evidence>
<keyword evidence="2 7" id="KW-0808">Transferase</keyword>
<dbReference type="STRING" id="1391653.AKJ08_2008"/>
<dbReference type="InterPro" id="IPR036388">
    <property type="entry name" value="WH-like_DNA-bd_sf"/>
</dbReference>
<evidence type="ECO:0000313" key="7">
    <source>
        <dbReference type="EMBL" id="AKU91621.1"/>
    </source>
</evidence>
<evidence type="ECO:0000256" key="1">
    <source>
        <dbReference type="ARBA" id="ARBA00022603"/>
    </source>
</evidence>
<dbReference type="PATRIC" id="fig|1391653.3.peg.2099"/>
<evidence type="ECO:0000256" key="4">
    <source>
        <dbReference type="PIRSR" id="PIRSR005739-1"/>
    </source>
</evidence>
<feature type="domain" description="O-methyltransferase C-terminal" evidence="5">
    <location>
        <begin position="142"/>
        <end position="287"/>
    </location>
</feature>
<dbReference type="AlphaFoldDB" id="A0A0K1PDX0"/>
<dbReference type="PANTHER" id="PTHR43712:SF2">
    <property type="entry name" value="O-METHYLTRANSFERASE CICE"/>
    <property type="match status" value="1"/>
</dbReference>
<keyword evidence="8" id="KW-1185">Reference proteome</keyword>